<sequence length="128" mass="14055">MATQDTLIQFIQNYQRSKIFFKIAGISGALAIALGAYGSHARILNLPENKEFKKSFDSANRYHLIHSVVLLALPLMKRPNLVGPLFLIGQLLFCGSLYVAALTKDKTFGKPAPYGGMLLIAAWLSMAL</sequence>
<dbReference type="Proteomes" id="UP001152795">
    <property type="component" value="Unassembled WGS sequence"/>
</dbReference>
<keyword evidence="3" id="KW-0812">Transmembrane</keyword>
<evidence type="ECO:0000256" key="5">
    <source>
        <dbReference type="ARBA" id="ARBA00023136"/>
    </source>
</evidence>
<accession>A0A7D9DTF9</accession>
<comment type="subcellular location">
    <subcellularLocation>
        <location evidence="1">Membrane</location>
        <topology evidence="1">Multi-pass membrane protein</topology>
    </subcellularLocation>
</comment>
<evidence type="ECO:0000256" key="2">
    <source>
        <dbReference type="ARBA" id="ARBA00006208"/>
    </source>
</evidence>
<keyword evidence="4" id="KW-1133">Transmembrane helix</keyword>
<dbReference type="PANTHER" id="PTHR43461">
    <property type="entry name" value="TRANSMEMBRANE PROTEIN 256"/>
    <property type="match status" value="1"/>
</dbReference>
<keyword evidence="5" id="KW-0472">Membrane</keyword>
<evidence type="ECO:0000256" key="1">
    <source>
        <dbReference type="ARBA" id="ARBA00004141"/>
    </source>
</evidence>
<evidence type="ECO:0000313" key="7">
    <source>
        <dbReference type="Proteomes" id="UP001152795"/>
    </source>
</evidence>
<evidence type="ECO:0000256" key="4">
    <source>
        <dbReference type="ARBA" id="ARBA00022989"/>
    </source>
</evidence>
<evidence type="ECO:0000256" key="3">
    <source>
        <dbReference type="ARBA" id="ARBA00022692"/>
    </source>
</evidence>
<comment type="similarity">
    <text evidence="2">Belongs to the TMEM256 family.</text>
</comment>
<dbReference type="EMBL" id="CACRXK020002306">
    <property type="protein sequence ID" value="CAB3993675.1"/>
    <property type="molecule type" value="Genomic_DNA"/>
</dbReference>
<dbReference type="PANTHER" id="PTHR43461:SF1">
    <property type="entry name" value="TRANSMEMBRANE PROTEIN 256"/>
    <property type="match status" value="1"/>
</dbReference>
<organism evidence="6 7">
    <name type="scientific">Paramuricea clavata</name>
    <name type="common">Red gorgonian</name>
    <name type="synonym">Violescent sea-whip</name>
    <dbReference type="NCBI Taxonomy" id="317549"/>
    <lineage>
        <taxon>Eukaryota</taxon>
        <taxon>Metazoa</taxon>
        <taxon>Cnidaria</taxon>
        <taxon>Anthozoa</taxon>
        <taxon>Octocorallia</taxon>
        <taxon>Malacalcyonacea</taxon>
        <taxon>Plexauridae</taxon>
        <taxon>Paramuricea</taxon>
    </lineage>
</organism>
<dbReference type="AlphaFoldDB" id="A0A7D9DTF9"/>
<dbReference type="GO" id="GO:0016020">
    <property type="term" value="C:membrane"/>
    <property type="evidence" value="ECO:0007669"/>
    <property type="project" value="UniProtKB-SubCell"/>
</dbReference>
<reference evidence="6" key="1">
    <citation type="submission" date="2020-04" db="EMBL/GenBank/DDBJ databases">
        <authorList>
            <person name="Alioto T."/>
            <person name="Alioto T."/>
            <person name="Gomez Garrido J."/>
        </authorList>
    </citation>
    <scope>NUCLEOTIDE SEQUENCE</scope>
    <source>
        <strain evidence="6">A484AB</strain>
    </source>
</reference>
<evidence type="ECO:0000313" key="6">
    <source>
        <dbReference type="EMBL" id="CAB3993675.1"/>
    </source>
</evidence>
<comment type="caution">
    <text evidence="6">The sequence shown here is derived from an EMBL/GenBank/DDBJ whole genome shotgun (WGS) entry which is preliminary data.</text>
</comment>
<dbReference type="OrthoDB" id="269173at2759"/>
<dbReference type="Pfam" id="PF04241">
    <property type="entry name" value="DUF423"/>
    <property type="match status" value="1"/>
</dbReference>
<proteinExistence type="inferred from homology"/>
<protein>
    <submittedName>
        <fullName evidence="6">Uncharacterized protein</fullName>
    </submittedName>
</protein>
<keyword evidence="7" id="KW-1185">Reference proteome</keyword>
<gene>
    <name evidence="6" type="ORF">PACLA_8A033010</name>
</gene>
<name>A0A7D9DTF9_PARCT</name>
<dbReference type="InterPro" id="IPR006696">
    <property type="entry name" value="DUF423"/>
</dbReference>